<proteinExistence type="inferred from homology"/>
<dbReference type="InterPro" id="IPR005648">
    <property type="entry name" value="FlgD"/>
</dbReference>
<protein>
    <submittedName>
        <fullName evidence="3">Flagellar basal body rod modification protein FlgD</fullName>
    </submittedName>
</protein>
<keyword evidence="3" id="KW-0969">Cilium</keyword>
<evidence type="ECO:0000313" key="4">
    <source>
        <dbReference type="Proteomes" id="UP000030153"/>
    </source>
</evidence>
<keyword evidence="4" id="KW-1185">Reference proteome</keyword>
<dbReference type="RefSeq" id="WP_036778703.1">
    <property type="nucleotide sequence ID" value="NZ_AVBG01000001.1"/>
</dbReference>
<dbReference type="NCBIfam" id="NF007197">
    <property type="entry name" value="PRK09618.1"/>
    <property type="match status" value="1"/>
</dbReference>
<reference evidence="3 4" key="1">
    <citation type="submission" date="2013-08" db="EMBL/GenBank/DDBJ databases">
        <title>Genome of Pontibacillus chungwhensis.</title>
        <authorList>
            <person name="Wang Q."/>
            <person name="Wang G."/>
        </authorList>
    </citation>
    <scope>NUCLEOTIDE SEQUENCE [LARGE SCALE GENOMIC DNA]</scope>
    <source>
        <strain evidence="3 4">BH030062</strain>
    </source>
</reference>
<organism evidence="3 4">
    <name type="scientific">Pontibacillus chungwhensis BH030062</name>
    <dbReference type="NCBI Taxonomy" id="1385513"/>
    <lineage>
        <taxon>Bacteria</taxon>
        <taxon>Bacillati</taxon>
        <taxon>Bacillota</taxon>
        <taxon>Bacilli</taxon>
        <taxon>Bacillales</taxon>
        <taxon>Bacillaceae</taxon>
        <taxon>Pontibacillus</taxon>
    </lineage>
</organism>
<evidence type="ECO:0000256" key="2">
    <source>
        <dbReference type="ARBA" id="ARBA00022795"/>
    </source>
</evidence>
<comment type="similarity">
    <text evidence="1">Belongs to the FlgD family.</text>
</comment>
<comment type="caution">
    <text evidence="3">The sequence shown here is derived from an EMBL/GenBank/DDBJ whole genome shotgun (WGS) entry which is preliminary data.</text>
</comment>
<accession>A0A0A2VH05</accession>
<dbReference type="Pfam" id="PF03963">
    <property type="entry name" value="FlgD"/>
    <property type="match status" value="1"/>
</dbReference>
<dbReference type="EMBL" id="AVBG01000001">
    <property type="protein sequence ID" value="KGP92860.1"/>
    <property type="molecule type" value="Genomic_DNA"/>
</dbReference>
<gene>
    <name evidence="3" type="ORF">N780_10955</name>
</gene>
<dbReference type="STRING" id="1385513.N780_10955"/>
<dbReference type="Proteomes" id="UP000030153">
    <property type="component" value="Unassembled WGS sequence"/>
</dbReference>
<sequence length="149" mass="16688">MTTIDPSLYLKSQQQTRSVEAGSNNVLGKDDFLKILMTQLQNQDPTSPMKDKEFISQMTSFSTLEQMTNMSTAIEKLTQAQNFAPVVKYSSMIGKQVSYETKNENGTVTGAETSEVMAVTKKQNTVELELRNGEKISTEQIMRVSDQMD</sequence>
<dbReference type="GO" id="GO:0044781">
    <property type="term" value="P:bacterial-type flagellum organization"/>
    <property type="evidence" value="ECO:0007669"/>
    <property type="project" value="UniProtKB-KW"/>
</dbReference>
<evidence type="ECO:0000313" key="3">
    <source>
        <dbReference type="EMBL" id="KGP92860.1"/>
    </source>
</evidence>
<dbReference type="AlphaFoldDB" id="A0A0A2VH05"/>
<name>A0A0A2VH05_9BACI</name>
<keyword evidence="2" id="KW-1005">Bacterial flagellum biogenesis</keyword>
<dbReference type="OrthoDB" id="280334at2"/>
<dbReference type="eggNOG" id="COG1843">
    <property type="taxonomic scope" value="Bacteria"/>
</dbReference>
<keyword evidence="3" id="KW-0282">Flagellum</keyword>
<keyword evidence="3" id="KW-0966">Cell projection</keyword>
<evidence type="ECO:0000256" key="1">
    <source>
        <dbReference type="ARBA" id="ARBA00010577"/>
    </source>
</evidence>